<dbReference type="Gene3D" id="3.40.50.620">
    <property type="entry name" value="HUPs"/>
    <property type="match status" value="1"/>
</dbReference>
<dbReference type="PANTHER" id="PTHR43793:SF1">
    <property type="entry name" value="FAD SYNTHASE"/>
    <property type="match status" value="1"/>
</dbReference>
<dbReference type="Pfam" id="PF01467">
    <property type="entry name" value="CTP_transf_like"/>
    <property type="match status" value="1"/>
</dbReference>
<name>A0A3G8LR70_9GAMM</name>
<evidence type="ECO:0000256" key="2">
    <source>
        <dbReference type="ARBA" id="ARBA00022695"/>
    </source>
</evidence>
<keyword evidence="1 4" id="KW-0808">Transferase</keyword>
<keyword evidence="2 4" id="KW-0548">Nucleotidyltransferase</keyword>
<dbReference type="InterPro" id="IPR050385">
    <property type="entry name" value="Archaeal_FAD_synthase"/>
</dbReference>
<evidence type="ECO:0000256" key="1">
    <source>
        <dbReference type="ARBA" id="ARBA00022679"/>
    </source>
</evidence>
<dbReference type="NCBIfam" id="TIGR00125">
    <property type="entry name" value="cyt_tran_rel"/>
    <property type="match status" value="1"/>
</dbReference>
<feature type="domain" description="Cytidyltransferase-like" evidence="3">
    <location>
        <begin position="4"/>
        <end position="124"/>
    </location>
</feature>
<dbReference type="GO" id="GO:0016779">
    <property type="term" value="F:nucleotidyltransferase activity"/>
    <property type="evidence" value="ECO:0007669"/>
    <property type="project" value="UniProtKB-KW"/>
</dbReference>
<organism evidence="4 5">
    <name type="scientific">Shewanella livingstonensis</name>
    <dbReference type="NCBI Taxonomy" id="150120"/>
    <lineage>
        <taxon>Bacteria</taxon>
        <taxon>Pseudomonadati</taxon>
        <taxon>Pseudomonadota</taxon>
        <taxon>Gammaproteobacteria</taxon>
        <taxon>Alteromonadales</taxon>
        <taxon>Shewanellaceae</taxon>
        <taxon>Shewanella</taxon>
    </lineage>
</organism>
<dbReference type="Proteomes" id="UP000278035">
    <property type="component" value="Chromosome"/>
</dbReference>
<proteinExistence type="predicted"/>
<dbReference type="InterPro" id="IPR004821">
    <property type="entry name" value="Cyt_trans-like"/>
</dbReference>
<dbReference type="AlphaFoldDB" id="A0A3G8LR70"/>
<reference evidence="5" key="1">
    <citation type="submission" date="2018-11" db="EMBL/GenBank/DDBJ databases">
        <title>Shewanella sp. M2.</title>
        <authorList>
            <person name="Hwang Y.J."/>
            <person name="Hwang C.Y."/>
        </authorList>
    </citation>
    <scope>NUCLEOTIDE SEQUENCE [LARGE SCALE GENOMIC DNA]</scope>
    <source>
        <strain evidence="5">LMG 19866</strain>
    </source>
</reference>
<dbReference type="SUPFAM" id="SSF52374">
    <property type="entry name" value="Nucleotidylyl transferase"/>
    <property type="match status" value="1"/>
</dbReference>
<sequence length="130" mass="14872">MNIITFGTFDMFHIGHLNILERAKELGGTLTVGVSSDALNFSKKQRNPICDEIDRMRIVAALACVDHVFLEESLELKAEYIQKYKADYLVMGDDWQGRFDHLSHLCKVVYLPRTPAISTTMLIEIVKEIR</sequence>
<protein>
    <submittedName>
        <fullName evidence="4">Glycerol-3-phosphate cytidylyltransferase</fullName>
    </submittedName>
</protein>
<accession>A0A3G8LR70</accession>
<keyword evidence="5" id="KW-1185">Reference proteome</keyword>
<gene>
    <name evidence="4" type="ORF">EGC82_00400</name>
</gene>
<dbReference type="KEGG" id="slj:EGC82_00400"/>
<evidence type="ECO:0000313" key="4">
    <source>
        <dbReference type="EMBL" id="AZG71360.1"/>
    </source>
</evidence>
<evidence type="ECO:0000313" key="5">
    <source>
        <dbReference type="Proteomes" id="UP000278035"/>
    </source>
</evidence>
<evidence type="ECO:0000259" key="3">
    <source>
        <dbReference type="Pfam" id="PF01467"/>
    </source>
</evidence>
<dbReference type="OrthoDB" id="9802794at2"/>
<dbReference type="EMBL" id="CP034015">
    <property type="protein sequence ID" value="AZG71360.1"/>
    <property type="molecule type" value="Genomic_DNA"/>
</dbReference>
<dbReference type="PANTHER" id="PTHR43793">
    <property type="entry name" value="FAD SYNTHASE"/>
    <property type="match status" value="1"/>
</dbReference>
<dbReference type="InterPro" id="IPR014729">
    <property type="entry name" value="Rossmann-like_a/b/a_fold"/>
</dbReference>
<dbReference type="RefSeq" id="WP_124729013.1">
    <property type="nucleotide sequence ID" value="NZ_CBCSKC010000006.1"/>
</dbReference>